<evidence type="ECO:0000313" key="2">
    <source>
        <dbReference type="Proteomes" id="UP000092445"/>
    </source>
</evidence>
<dbReference type="EnsemblMetazoa" id="GPAI033255-RA">
    <property type="protein sequence ID" value="GPAI033255-PA"/>
    <property type="gene ID" value="GPAI033255"/>
</dbReference>
<protein>
    <submittedName>
        <fullName evidence="1">Uncharacterized protein</fullName>
    </submittedName>
</protein>
<keyword evidence="2" id="KW-1185">Reference proteome</keyword>
<evidence type="ECO:0000313" key="1">
    <source>
        <dbReference type="EnsemblMetazoa" id="GPAI033255-PA"/>
    </source>
</evidence>
<reference evidence="2" key="1">
    <citation type="submission" date="2014-03" db="EMBL/GenBank/DDBJ databases">
        <authorList>
            <person name="Aksoy S."/>
            <person name="Warren W."/>
            <person name="Wilson R.K."/>
        </authorList>
    </citation>
    <scope>NUCLEOTIDE SEQUENCE [LARGE SCALE GENOMIC DNA]</scope>
    <source>
        <strain evidence="2">IAEA</strain>
    </source>
</reference>
<name>A0A1B0A3E9_GLOPL</name>
<dbReference type="Proteomes" id="UP000092445">
    <property type="component" value="Unassembled WGS sequence"/>
</dbReference>
<accession>A0A1B0A3E9</accession>
<reference evidence="1" key="2">
    <citation type="submission" date="2020-05" db="UniProtKB">
        <authorList>
            <consortium name="EnsemblMetazoa"/>
        </authorList>
    </citation>
    <scope>IDENTIFICATION</scope>
    <source>
        <strain evidence="1">IAEA</strain>
    </source>
</reference>
<dbReference type="VEuPathDB" id="VectorBase:GPAI033255"/>
<sequence length="147" mass="15883">MTLPLTRIKLSRQLPIILSNTELISTSVANKPYFLANSKRKLSLRTKSLPEPIGPKCKRVFGTSSTLSAPMGCETSMTSLLPMFMKSLSVLAAGRLKSLSVFCINILRPSLSRSTCDVILTKATTTSKIATSSTTMNAISPKKSNKS</sequence>
<dbReference type="AlphaFoldDB" id="A0A1B0A3E9"/>
<organism evidence="1 2">
    <name type="scientific">Glossina pallidipes</name>
    <name type="common">Tsetse fly</name>
    <dbReference type="NCBI Taxonomy" id="7398"/>
    <lineage>
        <taxon>Eukaryota</taxon>
        <taxon>Metazoa</taxon>
        <taxon>Ecdysozoa</taxon>
        <taxon>Arthropoda</taxon>
        <taxon>Hexapoda</taxon>
        <taxon>Insecta</taxon>
        <taxon>Pterygota</taxon>
        <taxon>Neoptera</taxon>
        <taxon>Endopterygota</taxon>
        <taxon>Diptera</taxon>
        <taxon>Brachycera</taxon>
        <taxon>Muscomorpha</taxon>
        <taxon>Hippoboscoidea</taxon>
        <taxon>Glossinidae</taxon>
        <taxon>Glossina</taxon>
    </lineage>
</organism>
<proteinExistence type="predicted"/>